<name>A0A2P2NED0_RHIMU</name>
<dbReference type="AlphaFoldDB" id="A0A2P2NED0"/>
<organism evidence="1">
    <name type="scientific">Rhizophora mucronata</name>
    <name type="common">Asiatic mangrove</name>
    <dbReference type="NCBI Taxonomy" id="61149"/>
    <lineage>
        <taxon>Eukaryota</taxon>
        <taxon>Viridiplantae</taxon>
        <taxon>Streptophyta</taxon>
        <taxon>Embryophyta</taxon>
        <taxon>Tracheophyta</taxon>
        <taxon>Spermatophyta</taxon>
        <taxon>Magnoliopsida</taxon>
        <taxon>eudicotyledons</taxon>
        <taxon>Gunneridae</taxon>
        <taxon>Pentapetalae</taxon>
        <taxon>rosids</taxon>
        <taxon>fabids</taxon>
        <taxon>Malpighiales</taxon>
        <taxon>Rhizophoraceae</taxon>
        <taxon>Rhizophora</taxon>
    </lineage>
</organism>
<dbReference type="EMBL" id="GGEC01060364">
    <property type="protein sequence ID" value="MBX40848.1"/>
    <property type="molecule type" value="Transcribed_RNA"/>
</dbReference>
<sequence length="19" mass="2472">MEHWEKDRVFDCFKIKNVF</sequence>
<protein>
    <submittedName>
        <fullName evidence="1">Uncharacterized protein</fullName>
    </submittedName>
</protein>
<evidence type="ECO:0000313" key="1">
    <source>
        <dbReference type="EMBL" id="MBX40848.1"/>
    </source>
</evidence>
<proteinExistence type="predicted"/>
<reference evidence="1" key="1">
    <citation type="submission" date="2018-02" db="EMBL/GenBank/DDBJ databases">
        <title>Rhizophora mucronata_Transcriptome.</title>
        <authorList>
            <person name="Meera S.P."/>
            <person name="Sreeshan A."/>
            <person name="Augustine A."/>
        </authorList>
    </citation>
    <scope>NUCLEOTIDE SEQUENCE</scope>
    <source>
        <tissue evidence="1">Leaf</tissue>
    </source>
</reference>
<accession>A0A2P2NED0</accession>